<dbReference type="GO" id="GO:0020037">
    <property type="term" value="F:heme binding"/>
    <property type="evidence" value="ECO:0007669"/>
    <property type="project" value="InterPro"/>
</dbReference>
<feature type="binding site" description="covalent" evidence="9">
    <location>
        <position position="191"/>
    </location>
    <ligand>
        <name>heme c</name>
        <dbReference type="ChEBI" id="CHEBI:61717"/>
        <label>2</label>
    </ligand>
</feature>
<evidence type="ECO:0000256" key="4">
    <source>
        <dbReference type="ARBA" id="ARBA00022723"/>
    </source>
</evidence>
<keyword evidence="7 10" id="KW-0408">Iron</keyword>
<sequence>MGGVYLCVSAWLWANSAVPQRSLEQWIDDPSEALEKGAYLARAGNCVSCHTVEGGMEFSGGVPFYTDFGVLYSTNITPDSSHGIGQWSFEDFYASMKNGVRPNGEHLYPAFPYTDFALVSEQDLAYLFVYLKNLEPSNSAPPKNELTFPFSLRPTLAFWKLLFHDPEPQLDADLTELVARGEYLVEGLGHCGACHTPRNVLGAEQPELALTGGMQVHATRLQNLRLWSAVNLTPHEAGLGSWTEQDLTQYLHTGKSDKAVVHGPMTEVIINSLSRLTERDTNAMASYLKTLEAKAQPIQASVNAQEDLFAEGEVVYTVHCGSCHLPDAAGAEGLGVPLKHNPIVQAPGPESLINTILYGPHLPARPFSVDRSNMSMFGKRLSNQDIASLATYLRNSFGNAAGAVTASQVQAQR</sequence>
<evidence type="ECO:0000256" key="5">
    <source>
        <dbReference type="ARBA" id="ARBA00022729"/>
    </source>
</evidence>
<feature type="domain" description="Cytochrome c" evidence="11">
    <location>
        <begin position="307"/>
        <end position="397"/>
    </location>
</feature>
<dbReference type="InterPro" id="IPR036909">
    <property type="entry name" value="Cyt_c-like_dom_sf"/>
</dbReference>
<keyword evidence="3 9" id="KW-0349">Heme</keyword>
<gene>
    <name evidence="12" type="ORF">GCM10025791_49830</name>
</gene>
<dbReference type="EMBL" id="BAABLX010000080">
    <property type="protein sequence ID" value="GAA4962180.1"/>
    <property type="molecule type" value="Genomic_DNA"/>
</dbReference>
<feature type="binding site" description="axial binding residue" evidence="10">
    <location>
        <position position="195"/>
    </location>
    <ligand>
        <name>heme c</name>
        <dbReference type="ChEBI" id="CHEBI:61717"/>
        <label>2</label>
    </ligand>
    <ligandPart>
        <name>Fe</name>
        <dbReference type="ChEBI" id="CHEBI:18248"/>
    </ligandPart>
</feature>
<evidence type="ECO:0000256" key="6">
    <source>
        <dbReference type="ARBA" id="ARBA00022737"/>
    </source>
</evidence>
<evidence type="ECO:0000256" key="3">
    <source>
        <dbReference type="ARBA" id="ARBA00022617"/>
    </source>
</evidence>
<evidence type="ECO:0000256" key="2">
    <source>
        <dbReference type="ARBA" id="ARBA00022475"/>
    </source>
</evidence>
<dbReference type="Proteomes" id="UP001409585">
    <property type="component" value="Unassembled WGS sequence"/>
</dbReference>
<feature type="binding site" description="covalent" evidence="9">
    <location>
        <position position="49"/>
    </location>
    <ligand>
        <name>heme c</name>
        <dbReference type="ChEBI" id="CHEBI:61717"/>
        <label>1</label>
    </ligand>
</feature>
<evidence type="ECO:0000256" key="8">
    <source>
        <dbReference type="ARBA" id="ARBA00023136"/>
    </source>
</evidence>
<protein>
    <submittedName>
        <fullName evidence="12">Cytochrome c</fullName>
    </submittedName>
</protein>
<dbReference type="GO" id="GO:0005506">
    <property type="term" value="F:iron ion binding"/>
    <property type="evidence" value="ECO:0007669"/>
    <property type="project" value="InterPro"/>
</dbReference>
<dbReference type="GO" id="GO:0005886">
    <property type="term" value="C:plasma membrane"/>
    <property type="evidence" value="ECO:0007669"/>
    <property type="project" value="UniProtKB-SubCell"/>
</dbReference>
<evidence type="ECO:0000256" key="7">
    <source>
        <dbReference type="ARBA" id="ARBA00023004"/>
    </source>
</evidence>
<dbReference type="PANTHER" id="PTHR35008:SF8">
    <property type="entry name" value="ALCOHOL DEHYDROGENASE CYTOCHROME C SUBUNIT"/>
    <property type="match status" value="1"/>
</dbReference>
<keyword evidence="13" id="KW-1185">Reference proteome</keyword>
<feature type="binding site" description="covalent" evidence="9">
    <location>
        <position position="323"/>
    </location>
    <ligand>
        <name>heme c</name>
        <dbReference type="ChEBI" id="CHEBI:61717"/>
        <label>3</label>
    </ligand>
</feature>
<dbReference type="GO" id="GO:0016614">
    <property type="term" value="F:oxidoreductase activity, acting on CH-OH group of donors"/>
    <property type="evidence" value="ECO:0007669"/>
    <property type="project" value="InterPro"/>
</dbReference>
<name>A0AAV3UAI2_9ALTE</name>
<evidence type="ECO:0000313" key="12">
    <source>
        <dbReference type="EMBL" id="GAA4962180.1"/>
    </source>
</evidence>
<feature type="binding site" description="covalent" evidence="9">
    <location>
        <position position="320"/>
    </location>
    <ligand>
        <name>heme c</name>
        <dbReference type="ChEBI" id="CHEBI:61717"/>
        <label>3</label>
    </ligand>
</feature>
<dbReference type="PANTHER" id="PTHR35008">
    <property type="entry name" value="BLL4482 PROTEIN-RELATED"/>
    <property type="match status" value="1"/>
</dbReference>
<dbReference type="SUPFAM" id="SSF46626">
    <property type="entry name" value="Cytochrome c"/>
    <property type="match status" value="3"/>
</dbReference>
<keyword evidence="8" id="KW-0472">Membrane</keyword>
<keyword evidence="5" id="KW-0732">Signal</keyword>
<dbReference type="Pfam" id="PF13442">
    <property type="entry name" value="Cytochrome_CBB3"/>
    <property type="match status" value="1"/>
</dbReference>
<comment type="caution">
    <text evidence="12">The sequence shown here is derived from an EMBL/GenBank/DDBJ whole genome shotgun (WGS) entry which is preliminary data.</text>
</comment>
<dbReference type="PIRSF" id="PIRSF000018">
    <property type="entry name" value="Mb_ADH_cyt_c"/>
    <property type="match status" value="1"/>
</dbReference>
<feature type="domain" description="Cytochrome c" evidence="11">
    <location>
        <begin position="32"/>
        <end position="135"/>
    </location>
</feature>
<keyword evidence="4 10" id="KW-0479">Metal-binding</keyword>
<evidence type="ECO:0000256" key="10">
    <source>
        <dbReference type="PIRSR" id="PIRSR000018-51"/>
    </source>
</evidence>
<feature type="binding site" description="covalent" evidence="9">
    <location>
        <position position="46"/>
    </location>
    <ligand>
        <name>heme c</name>
        <dbReference type="ChEBI" id="CHEBI:61717"/>
        <label>1</label>
    </ligand>
</feature>
<proteinExistence type="predicted"/>
<dbReference type="AlphaFoldDB" id="A0AAV3UAI2"/>
<dbReference type="InterPro" id="IPR014353">
    <property type="entry name" value="Membr-bd_ADH_cyt_c"/>
</dbReference>
<dbReference type="InterPro" id="IPR051459">
    <property type="entry name" value="Cytochrome_c-type_DH"/>
</dbReference>
<dbReference type="GO" id="GO:0009055">
    <property type="term" value="F:electron transfer activity"/>
    <property type="evidence" value="ECO:0007669"/>
    <property type="project" value="InterPro"/>
</dbReference>
<feature type="binding site" description="covalent" evidence="9">
    <location>
        <position position="194"/>
    </location>
    <ligand>
        <name>heme c</name>
        <dbReference type="ChEBI" id="CHEBI:61717"/>
        <label>2</label>
    </ligand>
</feature>
<keyword evidence="2" id="KW-1003">Cell membrane</keyword>
<accession>A0AAV3UAI2</accession>
<comment type="subcellular location">
    <subcellularLocation>
        <location evidence="1">Cell membrane</location>
    </subcellularLocation>
</comment>
<feature type="binding site" description="axial binding residue" evidence="10">
    <location>
        <position position="50"/>
    </location>
    <ligand>
        <name>heme c</name>
        <dbReference type="ChEBI" id="CHEBI:61717"/>
        <label>1</label>
    </ligand>
    <ligandPart>
        <name>Fe</name>
        <dbReference type="ChEBI" id="CHEBI:18248"/>
    </ligandPart>
</feature>
<evidence type="ECO:0000256" key="1">
    <source>
        <dbReference type="ARBA" id="ARBA00004236"/>
    </source>
</evidence>
<organism evidence="12 13">
    <name type="scientific">Halioxenophilus aromaticivorans</name>
    <dbReference type="NCBI Taxonomy" id="1306992"/>
    <lineage>
        <taxon>Bacteria</taxon>
        <taxon>Pseudomonadati</taxon>
        <taxon>Pseudomonadota</taxon>
        <taxon>Gammaproteobacteria</taxon>
        <taxon>Alteromonadales</taxon>
        <taxon>Alteromonadaceae</taxon>
        <taxon>Halioxenophilus</taxon>
    </lineage>
</organism>
<feature type="binding site" description="axial binding residue" evidence="10">
    <location>
        <position position="324"/>
    </location>
    <ligand>
        <name>heme c</name>
        <dbReference type="ChEBI" id="CHEBI:61717"/>
        <label>3</label>
    </ligand>
    <ligandPart>
        <name>Fe</name>
        <dbReference type="ChEBI" id="CHEBI:18248"/>
    </ligandPart>
</feature>
<feature type="domain" description="Cytochrome c" evidence="11">
    <location>
        <begin position="176"/>
        <end position="292"/>
    </location>
</feature>
<evidence type="ECO:0000256" key="9">
    <source>
        <dbReference type="PIRSR" id="PIRSR000018-50"/>
    </source>
</evidence>
<comment type="cofactor">
    <cofactor evidence="9">
        <name>heme c</name>
        <dbReference type="ChEBI" id="CHEBI:61717"/>
    </cofactor>
    <text evidence="9">Binds 3 heme c groups covalently per subunit.</text>
</comment>
<dbReference type="InterPro" id="IPR009056">
    <property type="entry name" value="Cyt_c-like_dom"/>
</dbReference>
<evidence type="ECO:0000259" key="11">
    <source>
        <dbReference type="PROSITE" id="PS51007"/>
    </source>
</evidence>
<evidence type="ECO:0000313" key="13">
    <source>
        <dbReference type="Proteomes" id="UP001409585"/>
    </source>
</evidence>
<keyword evidence="6" id="KW-0677">Repeat</keyword>
<reference evidence="13" key="1">
    <citation type="journal article" date="2019" name="Int. J. Syst. Evol. Microbiol.">
        <title>The Global Catalogue of Microorganisms (GCM) 10K type strain sequencing project: providing services to taxonomists for standard genome sequencing and annotation.</title>
        <authorList>
            <consortium name="The Broad Institute Genomics Platform"/>
            <consortium name="The Broad Institute Genome Sequencing Center for Infectious Disease"/>
            <person name="Wu L."/>
            <person name="Ma J."/>
        </authorList>
    </citation>
    <scope>NUCLEOTIDE SEQUENCE [LARGE SCALE GENOMIC DNA]</scope>
    <source>
        <strain evidence="13">JCM 19134</strain>
    </source>
</reference>
<dbReference type="PROSITE" id="PS51007">
    <property type="entry name" value="CYTC"/>
    <property type="match status" value="3"/>
</dbReference>
<dbReference type="Gene3D" id="1.10.760.10">
    <property type="entry name" value="Cytochrome c-like domain"/>
    <property type="match status" value="3"/>
</dbReference>